<dbReference type="PRINTS" id="PR00169">
    <property type="entry name" value="KCHANNEL"/>
</dbReference>
<name>A0A656DD33_KRYT1</name>
<keyword evidence="4" id="KW-0813">Transport</keyword>
<sequence length="395" mass="45052">ELQSRFDIVCRLLLEKKKQTLKILWRHELFRILFLITLPLFFTSSIIYLIERSKNEQFSSIFDGLWWAIVTMTTVGYGDKVPATALGKLIGFVVMFSGVILVSMFTATISSIFVTKKIKEREGLEKVNALGHIVICGWNKDTERMIKALDNLGKKRKIQIVLINNLPPEKVEQLKNTYRNIEINFVRGDFTRESILEKANIKQAKEVVILPDETLSPLPSDEKTLIATLNIKSLNPKAKVYAHIIDRDNAGNLKRANADEIIISNEYLPSLIADQIVSPGVVQILSLLFNEDSTIRIFRMKIPPRFIGKNYLELFNYLKTEKNYLLLGFISDEEGITLENILSHDYTEIDAFIEKKLKEAGLSIKSSYIKLNLNPPLDYIISEKDDAVVLGNITE</sequence>
<protein>
    <submittedName>
        <fullName evidence="4">Voltage-gated potassium channel</fullName>
    </submittedName>
</protein>
<dbReference type="Pfam" id="PF07885">
    <property type="entry name" value="Ion_trans_2"/>
    <property type="match status" value="1"/>
</dbReference>
<dbReference type="Proteomes" id="UP000243065">
    <property type="component" value="Unassembled WGS sequence"/>
</dbReference>
<feature type="domain" description="RCK N-terminal" evidence="3">
    <location>
        <begin position="130"/>
        <end position="263"/>
    </location>
</feature>
<gene>
    <name evidence="4" type="ORF">JGI24_01764</name>
</gene>
<dbReference type="SUPFAM" id="SSF81324">
    <property type="entry name" value="Voltage-gated potassium channels"/>
    <property type="match status" value="1"/>
</dbReference>
<keyword evidence="2" id="KW-0812">Transmembrane</keyword>
<dbReference type="Gene3D" id="3.40.50.720">
    <property type="entry name" value="NAD(P)-binding Rossmann-like Domain"/>
    <property type="match status" value="1"/>
</dbReference>
<dbReference type="GO" id="GO:0006813">
    <property type="term" value="P:potassium ion transport"/>
    <property type="evidence" value="ECO:0007669"/>
    <property type="project" value="InterPro"/>
</dbReference>
<dbReference type="Pfam" id="PF02254">
    <property type="entry name" value="TrkA_N"/>
    <property type="match status" value="1"/>
</dbReference>
<dbReference type="InterPro" id="IPR003148">
    <property type="entry name" value="RCK_N"/>
</dbReference>
<keyword evidence="2" id="KW-1133">Transmembrane helix</keyword>
<dbReference type="PANTHER" id="PTHR43833:SF9">
    <property type="entry name" value="POTASSIUM CHANNEL PROTEIN YUGO-RELATED"/>
    <property type="match status" value="1"/>
</dbReference>
<keyword evidence="4" id="KW-0406">Ion transport</keyword>
<dbReference type="PROSITE" id="PS51201">
    <property type="entry name" value="RCK_N"/>
    <property type="match status" value="1"/>
</dbReference>
<dbReference type="GO" id="GO:0005886">
    <property type="term" value="C:plasma membrane"/>
    <property type="evidence" value="ECO:0007669"/>
    <property type="project" value="UniProtKB-SubCell"/>
</dbReference>
<proteinExistence type="predicted"/>
<evidence type="ECO:0000256" key="1">
    <source>
        <dbReference type="ARBA" id="ARBA00004651"/>
    </source>
</evidence>
<dbReference type="AlphaFoldDB" id="A0A656DD33"/>
<reference evidence="4 5" key="1">
    <citation type="submission" date="2015-11" db="EMBL/GenBank/DDBJ databases">
        <authorList>
            <person name="Varghese N."/>
        </authorList>
    </citation>
    <scope>NUCLEOTIDE SEQUENCE [LARGE SCALE GENOMIC DNA]</scope>
    <source>
        <strain evidence="4 5">JGI-24</strain>
    </source>
</reference>
<dbReference type="GO" id="GO:0034220">
    <property type="term" value="P:monoatomic ion transmembrane transport"/>
    <property type="evidence" value="ECO:0007669"/>
    <property type="project" value="UniProtKB-KW"/>
</dbReference>
<dbReference type="Gene3D" id="1.20.5.110">
    <property type="match status" value="1"/>
</dbReference>
<evidence type="ECO:0000313" key="5">
    <source>
        <dbReference type="Proteomes" id="UP000243065"/>
    </source>
</evidence>
<feature type="non-terminal residue" evidence="4">
    <location>
        <position position="1"/>
    </location>
</feature>
<evidence type="ECO:0000259" key="3">
    <source>
        <dbReference type="PROSITE" id="PS51201"/>
    </source>
</evidence>
<organism evidence="4 5">
    <name type="scientific">Kryptobacter tengchongensis</name>
    <dbReference type="NCBI Taxonomy" id="1643429"/>
    <lineage>
        <taxon>Bacteria</taxon>
        <taxon>Pseudomonadati</taxon>
        <taxon>Candidatus Kryptoniota</taxon>
        <taxon>Candidatus Kryptobacter</taxon>
    </lineage>
</organism>
<keyword evidence="2" id="KW-0472">Membrane</keyword>
<dbReference type="SUPFAM" id="SSF51735">
    <property type="entry name" value="NAD(P)-binding Rossmann-fold domains"/>
    <property type="match status" value="1"/>
</dbReference>
<dbReference type="Gene3D" id="1.10.287.70">
    <property type="match status" value="1"/>
</dbReference>
<dbReference type="InterPro" id="IPR036291">
    <property type="entry name" value="NAD(P)-bd_dom_sf"/>
</dbReference>
<evidence type="ECO:0000313" key="4">
    <source>
        <dbReference type="EMBL" id="CUT05799.1"/>
    </source>
</evidence>
<keyword evidence="4" id="KW-0407">Ion channel</keyword>
<comment type="subcellular location">
    <subcellularLocation>
        <location evidence="1">Cell membrane</location>
        <topology evidence="1">Multi-pass membrane protein</topology>
    </subcellularLocation>
</comment>
<dbReference type="PANTHER" id="PTHR43833">
    <property type="entry name" value="POTASSIUM CHANNEL PROTEIN 2-RELATED-RELATED"/>
    <property type="match status" value="1"/>
</dbReference>
<feature type="transmembrane region" description="Helical" evidence="2">
    <location>
        <begin position="29"/>
        <end position="49"/>
    </location>
</feature>
<evidence type="ECO:0000256" key="2">
    <source>
        <dbReference type="SAM" id="Phobius"/>
    </source>
</evidence>
<accession>A0A656DD33</accession>
<keyword evidence="5" id="KW-1185">Reference proteome</keyword>
<dbReference type="EMBL" id="CZVU01000139">
    <property type="protein sequence ID" value="CUT05799.1"/>
    <property type="molecule type" value="Genomic_DNA"/>
</dbReference>
<dbReference type="InterPro" id="IPR013099">
    <property type="entry name" value="K_chnl_dom"/>
</dbReference>
<dbReference type="InterPro" id="IPR050721">
    <property type="entry name" value="Trk_Ktr_HKT_K-transport"/>
</dbReference>
<feature type="transmembrane region" description="Helical" evidence="2">
    <location>
        <begin position="61"/>
        <end position="78"/>
    </location>
</feature>
<feature type="transmembrane region" description="Helical" evidence="2">
    <location>
        <begin position="90"/>
        <end position="114"/>
    </location>
</feature>